<dbReference type="Proteomes" id="UP001327225">
    <property type="component" value="Chromosome"/>
</dbReference>
<dbReference type="PANTHER" id="PTHR44688">
    <property type="entry name" value="DNA-BINDING TRANSCRIPTIONAL ACTIVATOR DEVR_DOSR"/>
    <property type="match status" value="1"/>
</dbReference>
<dbReference type="InterPro" id="IPR003593">
    <property type="entry name" value="AAA+_ATPase"/>
</dbReference>
<protein>
    <submittedName>
        <fullName evidence="5">LuxR C-terminal-related transcriptional regulator</fullName>
    </submittedName>
</protein>
<dbReference type="SUPFAM" id="SSF52540">
    <property type="entry name" value="P-loop containing nucleoside triphosphate hydrolases"/>
    <property type="match status" value="1"/>
</dbReference>
<evidence type="ECO:0000256" key="1">
    <source>
        <dbReference type="ARBA" id="ARBA00023015"/>
    </source>
</evidence>
<keyword evidence="1" id="KW-0805">Transcription regulation</keyword>
<dbReference type="InterPro" id="IPR041664">
    <property type="entry name" value="AAA_16"/>
</dbReference>
<dbReference type="SUPFAM" id="SSF48452">
    <property type="entry name" value="TPR-like"/>
    <property type="match status" value="2"/>
</dbReference>
<keyword evidence="2" id="KW-0238">DNA-binding</keyword>
<evidence type="ECO:0000313" key="6">
    <source>
        <dbReference type="Proteomes" id="UP001327225"/>
    </source>
</evidence>
<dbReference type="EMBL" id="CP141059">
    <property type="protein sequence ID" value="WQQ25927.1"/>
    <property type="molecule type" value="Genomic_DNA"/>
</dbReference>
<dbReference type="Gene3D" id="3.40.50.300">
    <property type="entry name" value="P-loop containing nucleotide triphosphate hydrolases"/>
    <property type="match status" value="1"/>
</dbReference>
<dbReference type="InterPro" id="IPR036388">
    <property type="entry name" value="WH-like_DNA-bd_sf"/>
</dbReference>
<dbReference type="Pfam" id="PF25873">
    <property type="entry name" value="WHD_MalT"/>
    <property type="match status" value="1"/>
</dbReference>
<gene>
    <name evidence="5" type="ORF">SHK19_18410</name>
</gene>
<evidence type="ECO:0000256" key="3">
    <source>
        <dbReference type="ARBA" id="ARBA00023163"/>
    </source>
</evidence>
<dbReference type="SMART" id="SM00421">
    <property type="entry name" value="HTH_LUXR"/>
    <property type="match status" value="1"/>
</dbReference>
<evidence type="ECO:0000313" key="5">
    <source>
        <dbReference type="EMBL" id="WQQ25927.1"/>
    </source>
</evidence>
<dbReference type="InterPro" id="IPR041617">
    <property type="entry name" value="TPR_MalT"/>
</dbReference>
<dbReference type="SMART" id="SM00382">
    <property type="entry name" value="AAA"/>
    <property type="match status" value="1"/>
</dbReference>
<feature type="domain" description="HTH luxR-type" evidence="4">
    <location>
        <begin position="815"/>
        <end position="880"/>
    </location>
</feature>
<keyword evidence="3" id="KW-0804">Transcription</keyword>
<dbReference type="Gene3D" id="1.10.10.10">
    <property type="entry name" value="Winged helix-like DNA-binding domain superfamily/Winged helix DNA-binding domain"/>
    <property type="match status" value="1"/>
</dbReference>
<evidence type="ECO:0000256" key="2">
    <source>
        <dbReference type="ARBA" id="ARBA00023125"/>
    </source>
</evidence>
<dbReference type="CDD" id="cd06170">
    <property type="entry name" value="LuxR_C_like"/>
    <property type="match status" value="1"/>
</dbReference>
<dbReference type="Pfam" id="PF00196">
    <property type="entry name" value="GerE"/>
    <property type="match status" value="1"/>
</dbReference>
<proteinExistence type="predicted"/>
<evidence type="ECO:0000259" key="4">
    <source>
        <dbReference type="PROSITE" id="PS50043"/>
    </source>
</evidence>
<dbReference type="Gene3D" id="1.25.40.10">
    <property type="entry name" value="Tetratricopeptide repeat domain"/>
    <property type="match status" value="1"/>
</dbReference>
<dbReference type="PRINTS" id="PR00038">
    <property type="entry name" value="HTHLUXR"/>
</dbReference>
<organism evidence="5 6">
    <name type="scientific">Nocardioides bizhenqiangii</name>
    <dbReference type="NCBI Taxonomy" id="3095076"/>
    <lineage>
        <taxon>Bacteria</taxon>
        <taxon>Bacillati</taxon>
        <taxon>Actinomycetota</taxon>
        <taxon>Actinomycetes</taxon>
        <taxon>Propionibacteriales</taxon>
        <taxon>Nocardioidaceae</taxon>
        <taxon>Nocardioides</taxon>
    </lineage>
</organism>
<dbReference type="InterPro" id="IPR027417">
    <property type="entry name" value="P-loop_NTPase"/>
</dbReference>
<dbReference type="RefSeq" id="WP_322937101.1">
    <property type="nucleotide sequence ID" value="NZ_CP141059.1"/>
</dbReference>
<keyword evidence="6" id="KW-1185">Reference proteome</keyword>
<dbReference type="InterPro" id="IPR000792">
    <property type="entry name" value="Tscrpt_reg_LuxR_C"/>
</dbReference>
<dbReference type="PROSITE" id="PS50043">
    <property type="entry name" value="HTH_LUXR_2"/>
    <property type="match status" value="1"/>
</dbReference>
<dbReference type="InterPro" id="IPR011990">
    <property type="entry name" value="TPR-like_helical_dom_sf"/>
</dbReference>
<dbReference type="InterPro" id="IPR059106">
    <property type="entry name" value="WHD_MalT"/>
</dbReference>
<dbReference type="PANTHER" id="PTHR44688:SF16">
    <property type="entry name" value="DNA-BINDING TRANSCRIPTIONAL ACTIVATOR DEVR_DOSR"/>
    <property type="match status" value="1"/>
</dbReference>
<dbReference type="Pfam" id="PF13191">
    <property type="entry name" value="AAA_16"/>
    <property type="match status" value="1"/>
</dbReference>
<reference evidence="6" key="1">
    <citation type="submission" date="2023-12" db="EMBL/GenBank/DDBJ databases">
        <title>Novel species in genus Nocardioides.</title>
        <authorList>
            <person name="Zhou H."/>
        </authorList>
    </citation>
    <scope>NUCLEOTIDE SEQUENCE [LARGE SCALE GENOMIC DNA]</scope>
    <source>
        <strain evidence="6">HM61</strain>
    </source>
</reference>
<name>A0ABZ0ZNX7_9ACTN</name>
<sequence length="889" mass="95986">MTTTPGAPSEAAARARRPSGLVARSRLFELLEDGAAGPVTLISAPPGSGKTTLVRSWLAARPSETASAWVDVPRDETDAAHFWGQVLDSIRDTAAVAADSVLATLVPTPHSEPGELVGHLLVGLRHVDHPLVLILDDVQHLRSADLVSDLETLVTEAPPGLHVVLLSRRDPKLGLHRLRLAGRLTEIRAADLEFTAEEAGELLAGAGVSVGADEVTRLHERTEGWATGLRLAAMSLTRHQSPEQFVAEFAGSERTIADYLLGEVLARQPAEVRDLLLRTCILDGVNGELADLLTGRRDGDRLLHELEEANALVVATDVARTWFRYHHLLLDLLRLELRRELPGEIGELHGRAARWYAAHGRAVDAIRHARLAEDWELTCELLGQHWVELLLDGEETTLSVLLDGIPRGVVDADAEVAAMLAADRLRHEQWAEADALLARARQTISDVPATRRGRADIAFATVQLFRARHLGGVEDVVDEANSAVERHLGTVEQGGSELEGLALFNLGVAKAWTLRFAEAEDDLERALALGRTIGRPYIEIGCLSALGNVATLSERLERGEQLLRDAIVVAERVGWTSHPLVGGACMGLAATLVDRGMLAEGELWAERAEPILARAGEPSASVGLRHVQGILAMARNRYEDALAAFRDGERLVEVLRAPHALAAITRPWQLRARLQLGETDAVRADLVDAPMTAQWCNVAARLSLIAGDPRGALAAVAPVLSGDAPVLHGNFRIEAYVLHALAKRAEGDADAALVSTERALALSEPNGNVGMILTIPGASELFRDHPNHRTAHGAHLQLLRDLLAGVEPEPTAAAAVTLEEPLKERELAVLRFLSTNLTAAEIGNELFLSVHTVKTHMRKLYAKLGVHTRAEAVQQGRALGLLAPARRTH</sequence>
<dbReference type="SUPFAM" id="SSF46894">
    <property type="entry name" value="C-terminal effector domain of the bipartite response regulators"/>
    <property type="match status" value="1"/>
</dbReference>
<accession>A0ABZ0ZNX7</accession>
<dbReference type="Pfam" id="PF17874">
    <property type="entry name" value="TPR_MalT"/>
    <property type="match status" value="1"/>
</dbReference>
<dbReference type="InterPro" id="IPR016032">
    <property type="entry name" value="Sig_transdc_resp-reg_C-effctor"/>
</dbReference>